<evidence type="ECO:0000256" key="2">
    <source>
        <dbReference type="ARBA" id="ARBA00022679"/>
    </source>
</evidence>
<proteinExistence type="inferred from homology"/>
<protein>
    <submittedName>
        <fullName evidence="5">3-oxoacyl-[acyl-carrier-protein] synthase II</fullName>
    </submittedName>
</protein>
<gene>
    <name evidence="5" type="ORF">SAMN04489726_2096</name>
</gene>
<evidence type="ECO:0000313" key="6">
    <source>
        <dbReference type="Proteomes" id="UP000183376"/>
    </source>
</evidence>
<dbReference type="InterPro" id="IPR016039">
    <property type="entry name" value="Thiolase-like"/>
</dbReference>
<dbReference type="Pfam" id="PF00109">
    <property type="entry name" value="ketoacyl-synt"/>
    <property type="match status" value="1"/>
</dbReference>
<keyword evidence="6" id="KW-1185">Reference proteome</keyword>
<dbReference type="SMART" id="SM00825">
    <property type="entry name" value="PKS_KS"/>
    <property type="match status" value="1"/>
</dbReference>
<dbReference type="Proteomes" id="UP000183376">
    <property type="component" value="Chromosome I"/>
</dbReference>
<dbReference type="RefSeq" id="WP_197684008.1">
    <property type="nucleotide sequence ID" value="NZ_JOEF01000033.1"/>
</dbReference>
<sequence>MSVCVSGMAWHTALGTGLDDVWRRLLRGDTAESTVSEDAAERLVRLATLTGKAALEDAKTDVDLLVLGSSLGASLDGAPGNAWTGDVAGALGVPKAPVSLSTACSSGSDAVLTAAALIRAGVVDRCLCGGVDVLSEAKRLGHSALGTLSPTAIRPFDAERDGTALGEGAGFLVLESREAAQARGARVWGEVRGWGSSNDASGPTAPDRTGGAAVLAVRRALRRAGVNAQDIAVINAHGTGTPSNDATEAACYTTLYGDGEASPVLFATKASFGHTLGATGAIEVIALLLALHHKQVPPLARTRSVMAGLPLPVPSGGPLPVAGELGFSLTLGFGGFNTCLVVAA</sequence>
<dbReference type="PANTHER" id="PTHR11712">
    <property type="entry name" value="POLYKETIDE SYNTHASE-RELATED"/>
    <property type="match status" value="1"/>
</dbReference>
<feature type="domain" description="Ketosynthase family 3 (KS3)" evidence="4">
    <location>
        <begin position="1"/>
        <end position="344"/>
    </location>
</feature>
<evidence type="ECO:0000256" key="3">
    <source>
        <dbReference type="RuleBase" id="RU003694"/>
    </source>
</evidence>
<dbReference type="PROSITE" id="PS52004">
    <property type="entry name" value="KS3_2"/>
    <property type="match status" value="1"/>
</dbReference>
<evidence type="ECO:0000259" key="4">
    <source>
        <dbReference type="PROSITE" id="PS52004"/>
    </source>
</evidence>
<dbReference type="Gene3D" id="3.40.47.10">
    <property type="match status" value="1"/>
</dbReference>
<accession>A0A1G9TZY0</accession>
<name>A0A1G9TZY0_ALLAB</name>
<dbReference type="Pfam" id="PF02801">
    <property type="entry name" value="Ketoacyl-synt_C"/>
    <property type="match status" value="1"/>
</dbReference>
<evidence type="ECO:0000256" key="1">
    <source>
        <dbReference type="ARBA" id="ARBA00008467"/>
    </source>
</evidence>
<organism evidence="5 6">
    <name type="scientific">Allokutzneria albata</name>
    <name type="common">Kibdelosporangium albatum</name>
    <dbReference type="NCBI Taxonomy" id="211114"/>
    <lineage>
        <taxon>Bacteria</taxon>
        <taxon>Bacillati</taxon>
        <taxon>Actinomycetota</taxon>
        <taxon>Actinomycetes</taxon>
        <taxon>Pseudonocardiales</taxon>
        <taxon>Pseudonocardiaceae</taxon>
        <taxon>Allokutzneria</taxon>
    </lineage>
</organism>
<dbReference type="GO" id="GO:0004315">
    <property type="term" value="F:3-oxoacyl-[acyl-carrier-protein] synthase activity"/>
    <property type="evidence" value="ECO:0007669"/>
    <property type="project" value="TreeGrafter"/>
</dbReference>
<dbReference type="PANTHER" id="PTHR11712:SF347">
    <property type="entry name" value="BETA KETOACYL-ACYL CARRIER PROTEIN SYNTHASE"/>
    <property type="match status" value="1"/>
</dbReference>
<dbReference type="STRING" id="211114.SAMN04489726_2096"/>
<comment type="similarity">
    <text evidence="1 3">Belongs to the thiolase-like superfamily. Beta-ketoacyl-ACP synthases family.</text>
</comment>
<dbReference type="InterPro" id="IPR014030">
    <property type="entry name" value="Ketoacyl_synth_N"/>
</dbReference>
<keyword evidence="2 3" id="KW-0808">Transferase</keyword>
<dbReference type="InterPro" id="IPR014031">
    <property type="entry name" value="Ketoacyl_synth_C"/>
</dbReference>
<dbReference type="SUPFAM" id="SSF53901">
    <property type="entry name" value="Thiolase-like"/>
    <property type="match status" value="1"/>
</dbReference>
<reference evidence="5 6" key="1">
    <citation type="submission" date="2016-10" db="EMBL/GenBank/DDBJ databases">
        <authorList>
            <person name="de Groot N.N."/>
        </authorList>
    </citation>
    <scope>NUCLEOTIDE SEQUENCE [LARGE SCALE GENOMIC DNA]</scope>
    <source>
        <strain evidence="5 6">DSM 44149</strain>
    </source>
</reference>
<dbReference type="EMBL" id="LT629701">
    <property type="protein sequence ID" value="SDM53309.1"/>
    <property type="molecule type" value="Genomic_DNA"/>
</dbReference>
<dbReference type="InterPro" id="IPR000794">
    <property type="entry name" value="Beta-ketoacyl_synthase"/>
</dbReference>
<dbReference type="GO" id="GO:0006633">
    <property type="term" value="P:fatty acid biosynthetic process"/>
    <property type="evidence" value="ECO:0007669"/>
    <property type="project" value="TreeGrafter"/>
</dbReference>
<dbReference type="InterPro" id="IPR020841">
    <property type="entry name" value="PKS_Beta-ketoAc_synthase_dom"/>
</dbReference>
<evidence type="ECO:0000313" key="5">
    <source>
        <dbReference type="EMBL" id="SDM53309.1"/>
    </source>
</evidence>
<dbReference type="eggNOG" id="COG0304">
    <property type="taxonomic scope" value="Bacteria"/>
</dbReference>
<dbReference type="AlphaFoldDB" id="A0A1G9TZY0"/>